<keyword evidence="4 6" id="KW-1133">Transmembrane helix</keyword>
<gene>
    <name evidence="8" type="ORF">EC501_10875</name>
</gene>
<comment type="subcellular location">
    <subcellularLocation>
        <location evidence="1">Cell membrane</location>
        <topology evidence="1">Multi-pass membrane protein</topology>
    </subcellularLocation>
</comment>
<sequence>MMRWVVLAMLFLLSVMNYTDKSVLGLAADPIMNELNLSYDQFGLVGSSFFAAYAIGSIILGTLTYRFNTKFTNLPF</sequence>
<dbReference type="Proteomes" id="UP000279909">
    <property type="component" value="Unassembled WGS sequence"/>
</dbReference>
<dbReference type="GO" id="GO:0005886">
    <property type="term" value="C:plasma membrane"/>
    <property type="evidence" value="ECO:0007669"/>
    <property type="project" value="UniProtKB-SubCell"/>
</dbReference>
<proteinExistence type="predicted"/>
<dbReference type="OrthoDB" id="6360at2"/>
<feature type="transmembrane region" description="Helical" evidence="6">
    <location>
        <begin position="43"/>
        <end position="65"/>
    </location>
</feature>
<dbReference type="SUPFAM" id="SSF103473">
    <property type="entry name" value="MFS general substrate transporter"/>
    <property type="match status" value="1"/>
</dbReference>
<evidence type="ECO:0000256" key="5">
    <source>
        <dbReference type="ARBA" id="ARBA00023136"/>
    </source>
</evidence>
<evidence type="ECO:0000256" key="1">
    <source>
        <dbReference type="ARBA" id="ARBA00004651"/>
    </source>
</evidence>
<name>A0A3M8H8Q1_9BACI</name>
<evidence type="ECO:0000256" key="6">
    <source>
        <dbReference type="SAM" id="Phobius"/>
    </source>
</evidence>
<keyword evidence="2" id="KW-0813">Transport</keyword>
<dbReference type="PROSITE" id="PS50850">
    <property type="entry name" value="MFS"/>
    <property type="match status" value="1"/>
</dbReference>
<evidence type="ECO:0000256" key="2">
    <source>
        <dbReference type="ARBA" id="ARBA00022448"/>
    </source>
</evidence>
<dbReference type="EMBL" id="RHLQ01000025">
    <property type="protein sequence ID" value="RNC98470.1"/>
    <property type="molecule type" value="Genomic_DNA"/>
</dbReference>
<evidence type="ECO:0000313" key="9">
    <source>
        <dbReference type="Proteomes" id="UP000279909"/>
    </source>
</evidence>
<comment type="caution">
    <text evidence="8">The sequence shown here is derived from an EMBL/GenBank/DDBJ whole genome shotgun (WGS) entry which is preliminary data.</text>
</comment>
<feature type="domain" description="Major facilitator superfamily (MFS) profile" evidence="7">
    <location>
        <begin position="6"/>
        <end position="76"/>
    </location>
</feature>
<protein>
    <submittedName>
        <fullName evidence="8">MFS transporter</fullName>
    </submittedName>
</protein>
<evidence type="ECO:0000313" key="8">
    <source>
        <dbReference type="EMBL" id="RNC98470.1"/>
    </source>
</evidence>
<dbReference type="Gene3D" id="1.20.1250.20">
    <property type="entry name" value="MFS general substrate transporter like domains"/>
    <property type="match status" value="1"/>
</dbReference>
<dbReference type="InterPro" id="IPR020846">
    <property type="entry name" value="MFS_dom"/>
</dbReference>
<dbReference type="GO" id="GO:0022857">
    <property type="term" value="F:transmembrane transporter activity"/>
    <property type="evidence" value="ECO:0007669"/>
    <property type="project" value="InterPro"/>
</dbReference>
<dbReference type="InterPro" id="IPR011701">
    <property type="entry name" value="MFS"/>
</dbReference>
<evidence type="ECO:0000259" key="7">
    <source>
        <dbReference type="PROSITE" id="PS50850"/>
    </source>
</evidence>
<dbReference type="InterPro" id="IPR036259">
    <property type="entry name" value="MFS_trans_sf"/>
</dbReference>
<organism evidence="8 9">
    <name type="scientific">Lysinibacillus halotolerans</name>
    <dbReference type="NCBI Taxonomy" id="1368476"/>
    <lineage>
        <taxon>Bacteria</taxon>
        <taxon>Bacillati</taxon>
        <taxon>Bacillota</taxon>
        <taxon>Bacilli</taxon>
        <taxon>Bacillales</taxon>
        <taxon>Bacillaceae</taxon>
        <taxon>Lysinibacillus</taxon>
    </lineage>
</organism>
<evidence type="ECO:0000256" key="3">
    <source>
        <dbReference type="ARBA" id="ARBA00022692"/>
    </source>
</evidence>
<keyword evidence="3 6" id="KW-0812">Transmembrane</keyword>
<evidence type="ECO:0000256" key="4">
    <source>
        <dbReference type="ARBA" id="ARBA00022989"/>
    </source>
</evidence>
<dbReference type="Pfam" id="PF07690">
    <property type="entry name" value="MFS_1"/>
    <property type="match status" value="1"/>
</dbReference>
<accession>A0A3M8H8Q1</accession>
<keyword evidence="5 6" id="KW-0472">Membrane</keyword>
<dbReference type="AlphaFoldDB" id="A0A3M8H8Q1"/>
<keyword evidence="9" id="KW-1185">Reference proteome</keyword>
<reference evidence="8 9" key="1">
    <citation type="journal article" date="2014" name="Int. J. Syst. Evol. Microbiol.">
        <title>Lysinibacillus halotolerans sp. nov., isolated from saline-alkaline soil.</title>
        <authorList>
            <person name="Kong D."/>
            <person name="Wang Y."/>
            <person name="Zhao B."/>
            <person name="Li Y."/>
            <person name="Song J."/>
            <person name="Zhai Y."/>
            <person name="Zhang C."/>
            <person name="Wang H."/>
            <person name="Chen X."/>
            <person name="Zhao B."/>
            <person name="Ruan Z."/>
        </authorList>
    </citation>
    <scope>NUCLEOTIDE SEQUENCE [LARGE SCALE GENOMIC DNA]</scope>
    <source>
        <strain evidence="8 9">MCCC 1A12703</strain>
    </source>
</reference>